<sequence>MIVAGFGFRKSADVSSLRSALALYDVAPDLITTAAAKAGDKPFTDLARVLGVPIDAVSPERLTAQPVLTCSDASQKTYGTGSVAEAAALAAAGPGARLLGPRMISPDTLATCAIAIGDPI</sequence>
<reference evidence="3" key="1">
    <citation type="submission" date="2016-10" db="EMBL/GenBank/DDBJ databases">
        <authorList>
            <person name="Varghese N."/>
            <person name="Submissions S."/>
        </authorList>
    </citation>
    <scope>NUCLEOTIDE SEQUENCE [LARGE SCALE GENOMIC DNA]</scope>
    <source>
        <strain evidence="3">DSM 23422</strain>
    </source>
</reference>
<dbReference type="Pfam" id="PF01890">
    <property type="entry name" value="CbiG_C"/>
    <property type="match status" value="1"/>
</dbReference>
<dbReference type="InterPro" id="IPR036518">
    <property type="entry name" value="CobE/GbiG_C_sf"/>
</dbReference>
<dbReference type="GO" id="GO:0016787">
    <property type="term" value="F:hydrolase activity"/>
    <property type="evidence" value="ECO:0007669"/>
    <property type="project" value="UniProtKB-KW"/>
</dbReference>
<dbReference type="OrthoDB" id="7475241at2"/>
<dbReference type="SUPFAM" id="SSF159664">
    <property type="entry name" value="CobE/GbiG C-terminal domain-like"/>
    <property type="match status" value="1"/>
</dbReference>
<dbReference type="InterPro" id="IPR002750">
    <property type="entry name" value="CobE/GbiG_C"/>
</dbReference>
<dbReference type="Gene3D" id="3.30.420.180">
    <property type="entry name" value="CobE/GbiG C-terminal domain"/>
    <property type="match status" value="1"/>
</dbReference>
<evidence type="ECO:0000259" key="1">
    <source>
        <dbReference type="Pfam" id="PF01890"/>
    </source>
</evidence>
<keyword evidence="3" id="KW-1185">Reference proteome</keyword>
<evidence type="ECO:0000313" key="3">
    <source>
        <dbReference type="Proteomes" id="UP000199239"/>
    </source>
</evidence>
<keyword evidence="2" id="KW-0378">Hydrolase</keyword>
<organism evidence="2 3">
    <name type="scientific">Sulfitobacter marinus</name>
    <dbReference type="NCBI Taxonomy" id="394264"/>
    <lineage>
        <taxon>Bacteria</taxon>
        <taxon>Pseudomonadati</taxon>
        <taxon>Pseudomonadota</taxon>
        <taxon>Alphaproteobacteria</taxon>
        <taxon>Rhodobacterales</taxon>
        <taxon>Roseobacteraceae</taxon>
        <taxon>Sulfitobacter</taxon>
    </lineage>
</organism>
<dbReference type="EMBL" id="FPAJ01000003">
    <property type="protein sequence ID" value="SFS81822.1"/>
    <property type="molecule type" value="Genomic_DNA"/>
</dbReference>
<dbReference type="AlphaFoldDB" id="A0A1I6SY95"/>
<feature type="domain" description="CobE/GbiG C-terminal" evidence="1">
    <location>
        <begin position="2"/>
        <end position="115"/>
    </location>
</feature>
<evidence type="ECO:0000313" key="2">
    <source>
        <dbReference type="EMBL" id="SFS81822.1"/>
    </source>
</evidence>
<protein>
    <submittedName>
        <fullName evidence="2">Cobalt-precorrin 5A hydrolase</fullName>
    </submittedName>
</protein>
<proteinExistence type="predicted"/>
<dbReference type="Proteomes" id="UP000199239">
    <property type="component" value="Unassembled WGS sequence"/>
</dbReference>
<accession>A0A1I6SY95</accession>
<dbReference type="GO" id="GO:0009236">
    <property type="term" value="P:cobalamin biosynthetic process"/>
    <property type="evidence" value="ECO:0007669"/>
    <property type="project" value="InterPro"/>
</dbReference>
<dbReference type="STRING" id="394264.SAMN04488040_1928"/>
<gene>
    <name evidence="2" type="ORF">SAMN04488040_1928</name>
</gene>
<name>A0A1I6SY95_9RHOB</name>